<keyword evidence="2" id="KW-0812">Transmembrane</keyword>
<evidence type="ECO:0000313" key="4">
    <source>
        <dbReference type="Proteomes" id="UP001595855"/>
    </source>
</evidence>
<evidence type="ECO:0000313" key="3">
    <source>
        <dbReference type="EMBL" id="MFC5015131.1"/>
    </source>
</evidence>
<dbReference type="EMBL" id="JBHSJO010000001">
    <property type="protein sequence ID" value="MFC5015131.1"/>
    <property type="molecule type" value="Genomic_DNA"/>
</dbReference>
<keyword evidence="2" id="KW-1133">Transmembrane helix</keyword>
<proteinExistence type="predicted"/>
<feature type="region of interest" description="Disordered" evidence="1">
    <location>
        <begin position="266"/>
        <end position="292"/>
    </location>
</feature>
<dbReference type="RefSeq" id="WP_271320673.1">
    <property type="nucleotide sequence ID" value="NZ_BAAATN010000027.1"/>
</dbReference>
<comment type="caution">
    <text evidence="3">The sequence shown here is derived from an EMBL/GenBank/DDBJ whole genome shotgun (WGS) entry which is preliminary data.</text>
</comment>
<evidence type="ECO:0000256" key="1">
    <source>
        <dbReference type="SAM" id="MobiDB-lite"/>
    </source>
</evidence>
<keyword evidence="4" id="KW-1185">Reference proteome</keyword>
<evidence type="ECO:0000256" key="2">
    <source>
        <dbReference type="SAM" id="Phobius"/>
    </source>
</evidence>
<dbReference type="Proteomes" id="UP001595855">
    <property type="component" value="Unassembled WGS sequence"/>
</dbReference>
<organism evidence="3 4">
    <name type="scientific">Streptomyces lienomycini</name>
    <dbReference type="NCBI Taxonomy" id="284035"/>
    <lineage>
        <taxon>Bacteria</taxon>
        <taxon>Bacillati</taxon>
        <taxon>Actinomycetota</taxon>
        <taxon>Actinomycetes</taxon>
        <taxon>Kitasatosporales</taxon>
        <taxon>Streptomycetaceae</taxon>
        <taxon>Streptomyces</taxon>
    </lineage>
</organism>
<feature type="transmembrane region" description="Helical" evidence="2">
    <location>
        <begin position="7"/>
        <end position="26"/>
    </location>
</feature>
<sequence>MKVVRRLAFFCVLPLALALTAVYVWYRVSDTGRGWRYEDKLATYCGGLVPYDESAVFTALNTEVGLSQDAEEGYGQDRFRSCRVADLVVSIGLIRADATRQDVGPDMLSTLRRNASDHLPVGLGGGWRGYTDLRTTAVVLPCTNQDASLVVSIDGDESHENAEESRAVGELATAIAREAADRQSCEASFGGRIPELRLAQGQLAPPGTSGTCEGIRIPESQWINWIREGVASDSSPLERCLLGETEARDEVLYSLEASFGPYAQRLRPADHEDDGPEPALTRDSATATASCPGSSVPAVFRIDATVYAAPTKQFLRSALHAFAERSAVRHGCTGLELPD</sequence>
<gene>
    <name evidence="3" type="ORF">ACFPRC_09600</name>
</gene>
<evidence type="ECO:0008006" key="5">
    <source>
        <dbReference type="Google" id="ProtNLM"/>
    </source>
</evidence>
<name>A0ABV9WQP1_9ACTN</name>
<feature type="compositionally biased region" description="Polar residues" evidence="1">
    <location>
        <begin position="283"/>
        <end position="292"/>
    </location>
</feature>
<accession>A0ABV9WQP1</accession>
<protein>
    <recommendedName>
        <fullName evidence="5">Secreted protein</fullName>
    </recommendedName>
</protein>
<keyword evidence="2" id="KW-0472">Membrane</keyword>
<reference evidence="4" key="1">
    <citation type="journal article" date="2019" name="Int. J. Syst. Evol. Microbiol.">
        <title>The Global Catalogue of Microorganisms (GCM) 10K type strain sequencing project: providing services to taxonomists for standard genome sequencing and annotation.</title>
        <authorList>
            <consortium name="The Broad Institute Genomics Platform"/>
            <consortium name="The Broad Institute Genome Sequencing Center for Infectious Disease"/>
            <person name="Wu L."/>
            <person name="Ma J."/>
        </authorList>
    </citation>
    <scope>NUCLEOTIDE SEQUENCE [LARGE SCALE GENOMIC DNA]</scope>
    <source>
        <strain evidence="4">CGMCC 4.1542</strain>
    </source>
</reference>